<organism evidence="1 2">
    <name type="scientific">Erwinia phage pEp_SNUABM_01</name>
    <dbReference type="NCBI Taxonomy" id="2601643"/>
    <lineage>
        <taxon>Viruses</taxon>
        <taxon>Duplodnaviria</taxon>
        <taxon>Heunggongvirae</taxon>
        <taxon>Uroviricota</taxon>
        <taxon>Caudoviricetes</taxon>
        <taxon>Vequintavirinae</taxon>
        <taxon>Henunavirus</taxon>
        <taxon>Henunavirus SNUABM01</taxon>
    </lineage>
</organism>
<dbReference type="Proteomes" id="UP000326545">
    <property type="component" value="Segment"/>
</dbReference>
<evidence type="ECO:0000313" key="1">
    <source>
        <dbReference type="EMBL" id="QEQ95046.1"/>
    </source>
</evidence>
<evidence type="ECO:0000313" key="2">
    <source>
        <dbReference type="Proteomes" id="UP000326545"/>
    </source>
</evidence>
<dbReference type="EMBL" id="MN184887">
    <property type="protein sequence ID" value="QEQ95046.1"/>
    <property type="molecule type" value="Genomic_DNA"/>
</dbReference>
<accession>A0A5J6DBS4</accession>
<keyword evidence="2" id="KW-1185">Reference proteome</keyword>
<reference evidence="1 2" key="1">
    <citation type="submission" date="2019-07" db="EMBL/GenBank/DDBJ databases">
        <title>Complete genome sequence of bacteriophages infecting Erwinia pyrifoliae.</title>
        <authorList>
            <person name="Kim S.G."/>
            <person name="Park S.C."/>
        </authorList>
    </citation>
    <scope>NUCLEOTIDE SEQUENCE [LARGE SCALE GENOMIC DNA]</scope>
</reference>
<protein>
    <submittedName>
        <fullName evidence="1">Uncharacterized protein</fullName>
    </submittedName>
</protein>
<proteinExistence type="predicted"/>
<gene>
    <name evidence="1" type="ORF">pEpSNUABM01_220</name>
</gene>
<sequence>MITAKPLPKDAKLPKVKPFHVTFDYHHSMFGTGQDMAKQGFRDLMFVMSEREELQAWELESGATRDRFHAFLDGKQQEAESKIEKGLAIRRTAEYNLNQWGSGETGAPISRNFEFLNPENIDFY</sequence>
<name>A0A5J6DBS4_9CAUD</name>